<dbReference type="EMBL" id="JANBPW010000614">
    <property type="protein sequence ID" value="KAJ1948842.1"/>
    <property type="molecule type" value="Genomic_DNA"/>
</dbReference>
<dbReference type="Proteomes" id="UP001150603">
    <property type="component" value="Unassembled WGS sequence"/>
</dbReference>
<comment type="caution">
    <text evidence="1">The sequence shown here is derived from an EMBL/GenBank/DDBJ whole genome shotgun (WGS) entry which is preliminary data.</text>
</comment>
<accession>A0ACC1JE15</accession>
<evidence type="ECO:0000313" key="2">
    <source>
        <dbReference type="Proteomes" id="UP001150603"/>
    </source>
</evidence>
<proteinExistence type="predicted"/>
<organism evidence="1 2">
    <name type="scientific">Linderina macrospora</name>
    <dbReference type="NCBI Taxonomy" id="4868"/>
    <lineage>
        <taxon>Eukaryota</taxon>
        <taxon>Fungi</taxon>
        <taxon>Fungi incertae sedis</taxon>
        <taxon>Zoopagomycota</taxon>
        <taxon>Kickxellomycotina</taxon>
        <taxon>Kickxellomycetes</taxon>
        <taxon>Kickxellales</taxon>
        <taxon>Kickxellaceae</taxon>
        <taxon>Linderina</taxon>
    </lineage>
</organism>
<reference evidence="1" key="1">
    <citation type="submission" date="2022-07" db="EMBL/GenBank/DDBJ databases">
        <title>Phylogenomic reconstructions and comparative analyses of Kickxellomycotina fungi.</title>
        <authorList>
            <person name="Reynolds N.K."/>
            <person name="Stajich J.E."/>
            <person name="Barry K."/>
            <person name="Grigoriev I.V."/>
            <person name="Crous P."/>
            <person name="Smith M.E."/>
        </authorList>
    </citation>
    <scope>NUCLEOTIDE SEQUENCE</scope>
    <source>
        <strain evidence="1">NRRL 5244</strain>
    </source>
</reference>
<name>A0ACC1JE15_9FUNG</name>
<keyword evidence="2" id="KW-1185">Reference proteome</keyword>
<protein>
    <submittedName>
        <fullName evidence="1">Uncharacterized protein</fullName>
    </submittedName>
</protein>
<sequence length="68" mass="7504">MQTHRAVAPHQLTLDQSATHMLGTNLASLDEIFKHVALMDYDVPGTSLEDLVSLVTQQVEAVRKDSTE</sequence>
<gene>
    <name evidence="1" type="ORF">FBU59_001411</name>
</gene>
<evidence type="ECO:0000313" key="1">
    <source>
        <dbReference type="EMBL" id="KAJ1948842.1"/>
    </source>
</evidence>